<evidence type="ECO:0000256" key="4">
    <source>
        <dbReference type="ARBA" id="ARBA00022982"/>
    </source>
</evidence>
<protein>
    <submittedName>
        <fullName evidence="7">Cytochrome c</fullName>
    </submittedName>
</protein>
<dbReference type="PIRSF" id="PIRSF000027">
    <property type="entry name" value="Cytc_c_prime"/>
    <property type="match status" value="1"/>
</dbReference>
<dbReference type="PRINTS" id="PR00608">
    <property type="entry name" value="CYTCHROMECII"/>
</dbReference>
<keyword evidence="4" id="KW-0249">Electron transport</keyword>
<keyword evidence="1" id="KW-0813">Transport</keyword>
<dbReference type="EMBL" id="JBDGHN010000005">
    <property type="protein sequence ID" value="MEN2752007.1"/>
    <property type="molecule type" value="Genomic_DNA"/>
</dbReference>
<evidence type="ECO:0000256" key="5">
    <source>
        <dbReference type="ARBA" id="ARBA00023004"/>
    </source>
</evidence>
<evidence type="ECO:0000313" key="8">
    <source>
        <dbReference type="Proteomes" id="UP001461960"/>
    </source>
</evidence>
<organism evidence="7 8">
    <name type="scientific">Psychrobacter saeujeotis</name>
    <dbReference type="NCBI Taxonomy" id="3143436"/>
    <lineage>
        <taxon>Bacteria</taxon>
        <taxon>Pseudomonadati</taxon>
        <taxon>Pseudomonadota</taxon>
        <taxon>Gammaproteobacteria</taxon>
        <taxon>Moraxellales</taxon>
        <taxon>Moraxellaceae</taxon>
        <taxon>Psychrobacter</taxon>
    </lineage>
</organism>
<dbReference type="InterPro" id="IPR012127">
    <property type="entry name" value="Cyt_c_prime"/>
</dbReference>
<dbReference type="SUPFAM" id="SSF47175">
    <property type="entry name" value="Cytochromes"/>
    <property type="match status" value="1"/>
</dbReference>
<keyword evidence="8" id="KW-1185">Reference proteome</keyword>
<reference evidence="7 8" key="1">
    <citation type="submission" date="2024-05" db="EMBL/GenBank/DDBJ databases">
        <authorList>
            <person name="Kim H.-Y."/>
            <person name="Kim E."/>
            <person name="Cai Y."/>
            <person name="Yang S.-M."/>
            <person name="Lee W."/>
        </authorList>
    </citation>
    <scope>NUCLEOTIDE SEQUENCE [LARGE SCALE GENOMIC DNA]</scope>
    <source>
        <strain evidence="7 8">FBL11</strain>
    </source>
</reference>
<keyword evidence="5" id="KW-0408">Iron</keyword>
<keyword evidence="3" id="KW-0479">Metal-binding</keyword>
<dbReference type="Pfam" id="PF01322">
    <property type="entry name" value="Cytochrom_C_2"/>
    <property type="match status" value="1"/>
</dbReference>
<dbReference type="PROSITE" id="PS51009">
    <property type="entry name" value="CYTCII"/>
    <property type="match status" value="1"/>
</dbReference>
<name>A0ABU9X9C4_9GAMM</name>
<evidence type="ECO:0000313" key="7">
    <source>
        <dbReference type="EMBL" id="MEN2752007.1"/>
    </source>
</evidence>
<sequence>MTQVHANKSIKSIFGVTLMAAALGITACSSPTHPDVKARQDIMKNYGDSMKVMGGMVKEPDTFDAEVFQEQAAFLAEESKTPWNHFVDAEAVGNAKEEVWSNNDDFIARSEDFQQASAELNMAASTATSASDIEAAFGAVGKSCKSCHDDYQVETDN</sequence>
<proteinExistence type="predicted"/>
<dbReference type="Gene3D" id="1.20.120.10">
    <property type="entry name" value="Cytochrome c/b562"/>
    <property type="match status" value="1"/>
</dbReference>
<evidence type="ECO:0000256" key="3">
    <source>
        <dbReference type="ARBA" id="ARBA00022723"/>
    </source>
</evidence>
<dbReference type="InterPro" id="IPR010980">
    <property type="entry name" value="Cyt_c/b562"/>
</dbReference>
<feature type="signal peptide" evidence="6">
    <location>
        <begin position="1"/>
        <end position="27"/>
    </location>
</feature>
<dbReference type="Proteomes" id="UP001461960">
    <property type="component" value="Unassembled WGS sequence"/>
</dbReference>
<dbReference type="InterPro" id="IPR015984">
    <property type="entry name" value="Cyt_c_prime_subgr"/>
</dbReference>
<dbReference type="InterPro" id="IPR002321">
    <property type="entry name" value="Cyt_c_II"/>
</dbReference>
<evidence type="ECO:0000256" key="1">
    <source>
        <dbReference type="ARBA" id="ARBA00022448"/>
    </source>
</evidence>
<evidence type="ECO:0000256" key="2">
    <source>
        <dbReference type="ARBA" id="ARBA00022617"/>
    </source>
</evidence>
<accession>A0ABU9X9C4</accession>
<gene>
    <name evidence="7" type="ORF">AAIR29_10220</name>
</gene>
<dbReference type="RefSeq" id="WP_299218365.1">
    <property type="nucleotide sequence ID" value="NZ_JBDGHN010000005.1"/>
</dbReference>
<keyword evidence="6" id="KW-0732">Signal</keyword>
<feature type="chain" id="PRO_5046120732" evidence="6">
    <location>
        <begin position="28"/>
        <end position="157"/>
    </location>
</feature>
<comment type="caution">
    <text evidence="7">The sequence shown here is derived from an EMBL/GenBank/DDBJ whole genome shotgun (WGS) entry which is preliminary data.</text>
</comment>
<keyword evidence="2" id="KW-0349">Heme</keyword>
<evidence type="ECO:0000256" key="6">
    <source>
        <dbReference type="SAM" id="SignalP"/>
    </source>
</evidence>